<gene>
    <name evidence="2" type="ORF">ASPCAL09610</name>
</gene>
<dbReference type="AlphaFoldDB" id="A0A0U5G3I4"/>
<keyword evidence="3" id="KW-1185">Reference proteome</keyword>
<organism evidence="2 3">
    <name type="scientific">Aspergillus calidoustus</name>
    <dbReference type="NCBI Taxonomy" id="454130"/>
    <lineage>
        <taxon>Eukaryota</taxon>
        <taxon>Fungi</taxon>
        <taxon>Dikarya</taxon>
        <taxon>Ascomycota</taxon>
        <taxon>Pezizomycotina</taxon>
        <taxon>Eurotiomycetes</taxon>
        <taxon>Eurotiomycetidae</taxon>
        <taxon>Eurotiales</taxon>
        <taxon>Aspergillaceae</taxon>
        <taxon>Aspergillus</taxon>
        <taxon>Aspergillus subgen. Nidulantes</taxon>
    </lineage>
</organism>
<feature type="region of interest" description="Disordered" evidence="1">
    <location>
        <begin position="1"/>
        <end position="49"/>
    </location>
</feature>
<evidence type="ECO:0000313" key="2">
    <source>
        <dbReference type="EMBL" id="CEL06433.1"/>
    </source>
</evidence>
<evidence type="ECO:0000256" key="1">
    <source>
        <dbReference type="SAM" id="MobiDB-lite"/>
    </source>
</evidence>
<accession>A0A0U5G3I4</accession>
<protein>
    <submittedName>
        <fullName evidence="2">Uncharacterized protein</fullName>
    </submittedName>
</protein>
<proteinExistence type="predicted"/>
<feature type="compositionally biased region" description="Polar residues" evidence="1">
    <location>
        <begin position="7"/>
        <end position="21"/>
    </location>
</feature>
<sequence length="142" mass="15287">MLGAQLSRDSASPQLTETVTDCGSEPKIIPPLHSPFKLPEPPDNILPANTSNRAAGLSWDAIVVDIKGPSSQHLAPDSPQHLQRTISSISIAAATMSTRNSISAAIPIPASSVDAKHWWRHKNLFTLNMLMVFPLLSLFTQG</sequence>
<feature type="compositionally biased region" description="Pro residues" evidence="1">
    <location>
        <begin position="28"/>
        <end position="44"/>
    </location>
</feature>
<name>A0A0U5G3I4_ASPCI</name>
<dbReference type="EMBL" id="CDMC01000008">
    <property type="protein sequence ID" value="CEL06433.1"/>
    <property type="molecule type" value="Genomic_DNA"/>
</dbReference>
<reference evidence="3" key="1">
    <citation type="journal article" date="2016" name="Genome Announc.">
        <title>Draft genome sequences of fungus Aspergillus calidoustus.</title>
        <authorList>
            <person name="Horn F."/>
            <person name="Linde J."/>
            <person name="Mattern D.J."/>
            <person name="Walther G."/>
            <person name="Guthke R."/>
            <person name="Scherlach K."/>
            <person name="Martin K."/>
            <person name="Brakhage A.A."/>
            <person name="Petzke L."/>
            <person name="Valiante V."/>
        </authorList>
    </citation>
    <scope>NUCLEOTIDE SEQUENCE [LARGE SCALE GENOMIC DNA]</scope>
    <source>
        <strain evidence="3">SF006504</strain>
    </source>
</reference>
<evidence type="ECO:0000313" key="3">
    <source>
        <dbReference type="Proteomes" id="UP000054771"/>
    </source>
</evidence>
<dbReference type="Proteomes" id="UP000054771">
    <property type="component" value="Unassembled WGS sequence"/>
</dbReference>